<evidence type="ECO:0000313" key="1">
    <source>
        <dbReference type="EMBL" id="SVC18251.1"/>
    </source>
</evidence>
<name>A0A382K6H3_9ZZZZ</name>
<reference evidence="1" key="1">
    <citation type="submission" date="2018-05" db="EMBL/GenBank/DDBJ databases">
        <authorList>
            <person name="Lanie J.A."/>
            <person name="Ng W.-L."/>
            <person name="Kazmierczak K.M."/>
            <person name="Andrzejewski T.M."/>
            <person name="Davidsen T.M."/>
            <person name="Wayne K.J."/>
            <person name="Tettelin H."/>
            <person name="Glass J.I."/>
            <person name="Rusch D."/>
            <person name="Podicherti R."/>
            <person name="Tsui H.-C.T."/>
            <person name="Winkler M.E."/>
        </authorList>
    </citation>
    <scope>NUCLEOTIDE SEQUENCE</scope>
</reference>
<sequence length="40" mass="4369">MEQLTAKPNVTGSNPVRGTTVVNNINPTILRISFNHECCV</sequence>
<accession>A0A382K6H3</accession>
<dbReference type="AlphaFoldDB" id="A0A382K6H3"/>
<proteinExistence type="predicted"/>
<dbReference type="EMBL" id="UINC01077793">
    <property type="protein sequence ID" value="SVC18251.1"/>
    <property type="molecule type" value="Genomic_DNA"/>
</dbReference>
<organism evidence="1">
    <name type="scientific">marine metagenome</name>
    <dbReference type="NCBI Taxonomy" id="408172"/>
    <lineage>
        <taxon>unclassified sequences</taxon>
        <taxon>metagenomes</taxon>
        <taxon>ecological metagenomes</taxon>
    </lineage>
</organism>
<feature type="non-terminal residue" evidence="1">
    <location>
        <position position="40"/>
    </location>
</feature>
<protein>
    <submittedName>
        <fullName evidence="1">Uncharacterized protein</fullName>
    </submittedName>
</protein>
<gene>
    <name evidence="1" type="ORF">METZ01_LOCUS271105</name>
</gene>